<dbReference type="InterPro" id="IPR012902">
    <property type="entry name" value="N_methyl_site"/>
</dbReference>
<accession>A0A7Z1DXR4</accession>
<dbReference type="PROSITE" id="PS00409">
    <property type="entry name" value="PROKAR_NTER_METHYL"/>
    <property type="match status" value="1"/>
</dbReference>
<feature type="compositionally biased region" description="Polar residues" evidence="3">
    <location>
        <begin position="118"/>
        <end position="129"/>
    </location>
</feature>
<dbReference type="AlphaFoldDB" id="A0A7Z1DXR4"/>
<dbReference type="EMBL" id="NEFY01000001">
    <property type="protein sequence ID" value="OZC37948.1"/>
    <property type="molecule type" value="Genomic_DNA"/>
</dbReference>
<keyword evidence="4" id="KW-1133">Transmembrane helix</keyword>
<dbReference type="InterPro" id="IPR045584">
    <property type="entry name" value="Pilin-like"/>
</dbReference>
<evidence type="ECO:0000256" key="4">
    <source>
        <dbReference type="SAM" id="Phobius"/>
    </source>
</evidence>
<keyword evidence="4" id="KW-0812">Transmembrane</keyword>
<dbReference type="NCBIfam" id="TIGR02532">
    <property type="entry name" value="IV_pilin_GFxxxE"/>
    <property type="match status" value="1"/>
</dbReference>
<evidence type="ECO:0000256" key="2">
    <source>
        <dbReference type="ARBA" id="ARBA00022481"/>
    </source>
</evidence>
<dbReference type="PANTHER" id="PTHR30093">
    <property type="entry name" value="GENERAL SECRETION PATHWAY PROTEIN G"/>
    <property type="match status" value="1"/>
</dbReference>
<feature type="transmembrane region" description="Helical" evidence="4">
    <location>
        <begin position="6"/>
        <end position="28"/>
    </location>
</feature>
<comment type="caution">
    <text evidence="5">The sequence shown here is derived from an EMBL/GenBank/DDBJ whole genome shotgun (WGS) entry which is preliminary data.</text>
</comment>
<dbReference type="GO" id="GO:0043107">
    <property type="term" value="P:type IV pilus-dependent motility"/>
    <property type="evidence" value="ECO:0007669"/>
    <property type="project" value="TreeGrafter"/>
</dbReference>
<dbReference type="Proteomes" id="UP000216984">
    <property type="component" value="Unassembled WGS sequence"/>
</dbReference>
<evidence type="ECO:0000313" key="6">
    <source>
        <dbReference type="Proteomes" id="UP000216984"/>
    </source>
</evidence>
<dbReference type="PANTHER" id="PTHR30093:SF34">
    <property type="entry name" value="PREPILIN PEPTIDASE-DEPENDENT PROTEIN D"/>
    <property type="match status" value="1"/>
</dbReference>
<evidence type="ECO:0000256" key="1">
    <source>
        <dbReference type="ARBA" id="ARBA00005233"/>
    </source>
</evidence>
<dbReference type="GO" id="GO:0044096">
    <property type="term" value="C:type IV pilus"/>
    <property type="evidence" value="ECO:0007669"/>
    <property type="project" value="TreeGrafter"/>
</dbReference>
<gene>
    <name evidence="5" type="ORF">B9Q17_15510</name>
</gene>
<evidence type="ECO:0000256" key="3">
    <source>
        <dbReference type="SAM" id="MobiDB-lite"/>
    </source>
</evidence>
<organism evidence="5 6">
    <name type="scientific">Marinobacter vinifirmus</name>
    <dbReference type="NCBI Taxonomy" id="355591"/>
    <lineage>
        <taxon>Bacteria</taxon>
        <taxon>Pseudomonadati</taxon>
        <taxon>Pseudomonadota</taxon>
        <taxon>Gammaproteobacteria</taxon>
        <taxon>Pseudomonadales</taxon>
        <taxon>Marinobacteraceae</taxon>
        <taxon>Marinobacter</taxon>
    </lineage>
</organism>
<name>A0A7Z1DXR4_9GAMM</name>
<keyword evidence="4" id="KW-0472">Membrane</keyword>
<evidence type="ECO:0008006" key="7">
    <source>
        <dbReference type="Google" id="ProtNLM"/>
    </source>
</evidence>
<keyword evidence="6" id="KW-1185">Reference proteome</keyword>
<feature type="region of interest" description="Disordered" evidence="3">
    <location>
        <begin position="76"/>
        <end position="129"/>
    </location>
</feature>
<reference evidence="5 6" key="1">
    <citation type="submission" date="2017-06" db="EMBL/GenBank/DDBJ databases">
        <title>Draft genome sequence of the halophilic bacterium Marinobacter vinifirmus FB1.</title>
        <authorList>
            <person name="Stepanov V.G."/>
            <person name="Roberts D.J."/>
            <person name="Fox G.E."/>
        </authorList>
    </citation>
    <scope>NUCLEOTIDE SEQUENCE [LARGE SCALE GENOMIC DNA]</scope>
    <source>
        <strain evidence="5 6">FB1</strain>
    </source>
</reference>
<evidence type="ECO:0000313" key="5">
    <source>
        <dbReference type="EMBL" id="OZC37948.1"/>
    </source>
</evidence>
<protein>
    <recommendedName>
        <fullName evidence="7">Prepilin-type N-terminal cleavage/methylation domain-containing protein</fullName>
    </recommendedName>
</protein>
<dbReference type="Gene3D" id="3.30.700.10">
    <property type="entry name" value="Glycoprotein, Type 4 Pilin"/>
    <property type="match status" value="1"/>
</dbReference>
<sequence>MNKGQQGFTLIELMIVVAIIGILAAIAIPQYQNYTRKSANNACLAEAKGAANALLIAFSEQDEDFEEIDWAACDETTASGYPGDLTDDGAPENPPSFTIEPASPGGPADDETALEVSCGNSGSCSIVAT</sequence>
<keyword evidence="2" id="KW-0488">Methylation</keyword>
<dbReference type="Pfam" id="PF07963">
    <property type="entry name" value="N_methyl"/>
    <property type="match status" value="1"/>
</dbReference>
<proteinExistence type="inferred from homology"/>
<comment type="similarity">
    <text evidence="1">Belongs to the N-Me-Phe pilin family.</text>
</comment>
<dbReference type="SUPFAM" id="SSF54523">
    <property type="entry name" value="Pili subunits"/>
    <property type="match status" value="1"/>
</dbReference>